<feature type="compositionally biased region" description="Basic and acidic residues" evidence="6">
    <location>
        <begin position="661"/>
        <end position="677"/>
    </location>
</feature>
<dbReference type="Pfam" id="PF02213">
    <property type="entry name" value="GYF"/>
    <property type="match status" value="1"/>
</dbReference>
<dbReference type="InterPro" id="IPR000571">
    <property type="entry name" value="Znf_CCCH"/>
</dbReference>
<dbReference type="Pfam" id="PF25980">
    <property type="entry name" value="NERD_plant"/>
    <property type="match status" value="1"/>
</dbReference>
<dbReference type="PROSITE" id="PS50016">
    <property type="entry name" value="ZF_PHD_2"/>
    <property type="match status" value="1"/>
</dbReference>
<feature type="region of interest" description="Disordered" evidence="6">
    <location>
        <begin position="1"/>
        <end position="30"/>
    </location>
</feature>
<feature type="zinc finger region" description="C3H1-type" evidence="5">
    <location>
        <begin position="1269"/>
        <end position="1294"/>
    </location>
</feature>
<feature type="region of interest" description="Disordered" evidence="6">
    <location>
        <begin position="1174"/>
        <end position="1198"/>
    </location>
</feature>
<dbReference type="InterPro" id="IPR011011">
    <property type="entry name" value="Znf_FYVE_PHD"/>
</dbReference>
<feature type="compositionally biased region" description="Basic and acidic residues" evidence="6">
    <location>
        <begin position="1212"/>
        <end position="1239"/>
    </location>
</feature>
<dbReference type="Proteomes" id="UP000818029">
    <property type="component" value="Chromosome A02"/>
</dbReference>
<feature type="compositionally biased region" description="Low complexity" evidence="6">
    <location>
        <begin position="91"/>
        <end position="102"/>
    </location>
</feature>
<evidence type="ECO:0000256" key="2">
    <source>
        <dbReference type="ARBA" id="ARBA00022771"/>
    </source>
</evidence>
<evidence type="ECO:0000256" key="1">
    <source>
        <dbReference type="ARBA" id="ARBA00022723"/>
    </source>
</evidence>
<keyword evidence="1 5" id="KW-0479">Metal-binding</keyword>
<dbReference type="InterPro" id="IPR004343">
    <property type="entry name" value="Plus-3_dom"/>
</dbReference>
<evidence type="ECO:0000256" key="6">
    <source>
        <dbReference type="SAM" id="MobiDB-lite"/>
    </source>
</evidence>
<dbReference type="PANTHER" id="PTHR46695:SF4">
    <property type="entry name" value="ZINC FINGER CCCH DOMAIN-CONTAINING PROTEIN 44"/>
    <property type="match status" value="1"/>
</dbReference>
<name>A0A1U8MD54_GOSHI</name>
<dbReference type="STRING" id="3635.A0A1U8MD54"/>
<gene>
    <name evidence="12" type="primary">LOC107936544</name>
</gene>
<feature type="compositionally biased region" description="Basic and acidic residues" evidence="6">
    <location>
        <begin position="809"/>
        <end position="818"/>
    </location>
</feature>
<dbReference type="PaxDb" id="3635-A0A1U8MD54"/>
<dbReference type="InterPro" id="IPR001965">
    <property type="entry name" value="Znf_PHD"/>
</dbReference>
<dbReference type="InterPro" id="IPR019786">
    <property type="entry name" value="Zinc_finger_PHD-type_CS"/>
</dbReference>
<dbReference type="InterPro" id="IPR013083">
    <property type="entry name" value="Znf_RING/FYVE/PHD"/>
</dbReference>
<dbReference type="Pfam" id="PF03126">
    <property type="entry name" value="Plus-3"/>
    <property type="match status" value="1"/>
</dbReference>
<keyword evidence="11" id="KW-1185">Reference proteome</keyword>
<protein>
    <submittedName>
        <fullName evidence="12">Zinc finger CCCH domain-containing protein 44</fullName>
    </submittedName>
</protein>
<feature type="region of interest" description="Disordered" evidence="6">
    <location>
        <begin position="1212"/>
        <end position="1268"/>
    </location>
</feature>
<feature type="domain" description="Plus3" evidence="10">
    <location>
        <begin position="361"/>
        <end position="494"/>
    </location>
</feature>
<evidence type="ECO:0000256" key="3">
    <source>
        <dbReference type="ARBA" id="ARBA00022833"/>
    </source>
</evidence>
<dbReference type="SMART" id="SM00444">
    <property type="entry name" value="GYF"/>
    <property type="match status" value="1"/>
</dbReference>
<accession>A0A1U8MD54</accession>
<dbReference type="SUPFAM" id="SSF159042">
    <property type="entry name" value="Plus3-like"/>
    <property type="match status" value="1"/>
</dbReference>
<keyword evidence="4" id="KW-0238">DNA-binding</keyword>
<feature type="compositionally biased region" description="Polar residues" evidence="6">
    <location>
        <begin position="1083"/>
        <end position="1095"/>
    </location>
</feature>
<feature type="region of interest" description="Disordered" evidence="6">
    <location>
        <begin position="806"/>
        <end position="838"/>
    </location>
</feature>
<dbReference type="Gene3D" id="3.30.40.10">
    <property type="entry name" value="Zinc/RING finger domain, C3HC4 (zinc finger)"/>
    <property type="match status" value="1"/>
</dbReference>
<feature type="compositionally biased region" description="Polar residues" evidence="6">
    <location>
        <begin position="885"/>
        <end position="908"/>
    </location>
</feature>
<keyword evidence="2 5" id="KW-0863">Zinc-finger</keyword>
<dbReference type="GO" id="GO:0003677">
    <property type="term" value="F:DNA binding"/>
    <property type="evidence" value="ECO:0007669"/>
    <property type="project" value="UniProtKB-KW"/>
</dbReference>
<reference evidence="12" key="2">
    <citation type="submission" date="2025-08" db="UniProtKB">
        <authorList>
            <consortium name="RefSeq"/>
        </authorList>
    </citation>
    <scope>IDENTIFICATION</scope>
</reference>
<feature type="region of interest" description="Disordered" evidence="6">
    <location>
        <begin position="83"/>
        <end position="102"/>
    </location>
</feature>
<dbReference type="SUPFAM" id="SSF90229">
    <property type="entry name" value="CCCH zinc finger"/>
    <property type="match status" value="1"/>
</dbReference>
<dbReference type="FunFam" id="3.30.40.10:FF:000303">
    <property type="entry name" value="Zinc finger CCCH domain-containing protein 19"/>
    <property type="match status" value="1"/>
</dbReference>
<evidence type="ECO:0000259" key="9">
    <source>
        <dbReference type="PROSITE" id="PS50829"/>
    </source>
</evidence>
<proteinExistence type="predicted"/>
<evidence type="ECO:0000256" key="4">
    <source>
        <dbReference type="ARBA" id="ARBA00023125"/>
    </source>
</evidence>
<feature type="domain" description="GYF" evidence="9">
    <location>
        <begin position="581"/>
        <end position="635"/>
    </location>
</feature>
<feature type="compositionally biased region" description="Basic and acidic residues" evidence="6">
    <location>
        <begin position="767"/>
        <end position="782"/>
    </location>
</feature>
<feature type="domain" description="C3H1-type" evidence="8">
    <location>
        <begin position="1269"/>
        <end position="1294"/>
    </location>
</feature>
<dbReference type="KEGG" id="ghi:107936544"/>
<feature type="compositionally biased region" description="Polar residues" evidence="6">
    <location>
        <begin position="958"/>
        <end position="980"/>
    </location>
</feature>
<sequence>MENCQQVESGTALCKRGGGGGGDAENNSDGLNRGVELMNVDHCRKVPLTEDSNLVDVAVRGDGGGMGEVKLGNEVKVVEMKRRRGRPTKNPARSMSSSAPAPVTVRKKDEEDVCFICFDGGSLVLCDRHGCPKAYHPACIKRDEAFFRSKAKWNCGWHICSTCQKASYYMCYTCTYSLCKNCTKGADYVNVRGNKGFCGLCLRTIMLIENSTSGNKEMVQVDFDDKTSWEYLFKMYWVFLKEKLSLTLDELTKAKNPWKENAIMEKPFGDLGASFSKRRKMLKQQAFFNKVESVEAEKSGITKNHLRPTDIISKRSEAVATQMAVLGNSDGPPIIAIDTRCKTHEKVDEKGQKANPDEFAAIDVHNMNLIYLRRSLMENLIDDVEKFNDKVVGSFVRIRIPCDQKQDIYRLVQVVGTIKAAEPYKIGETTIDVMIEILNLDKREVVSINGISNQELSEDECQQLRQSIIKSGQIKWFTVGEILEKAMALQAVRVNDCLDSEILRVKNLCNQASKKGDTKELRECEEKLQLLNSPDERHRRLHEIPDIHRDPNRNLFSDEASGELDEKKKGMELSVNSIEADKIWHYQDPLGKIQGPFTMAMLRGWSSSGHFPPELRVWRVSEKQENSILLTDALVGQYSQLQQLVQHSRMPTEDASMATEDGCRNRDEDARESKDQKVNPMESKQPEGSLNPMQNDTSGHCQNNDSAKSKELGSQSSTCTAPVDIVSSDAAETGNSVPHWDSMKGDNYFPGQPQASSSLPASTISEKPCETESDQVSKGHGVERWDCGSIDMNLNLNKTSEGQIIDGNVKQDDNDGKSVKPSGQCWRAPPLNDGSNGWNSNSGLLYLARALEVSELNQDIDFPDLPTSTSKLNHEDSKGQDTKNKQSLSSNVPQLDSGPTWSTASSLVGNGPQLPEVAGEWGGYSSNSTRPSLGEWNPDLVPKSSIKPTDLGSDHAATPTSGSGQLTHSSPTDPPNNESGWDSIVPEPNEYSLGDESVSDLLAEVEAMESLNGLASPTSILRCDGDLAQGSEPDCFSPVGGLSPAPDPGKSDALSSTNDLQMSSLAALTNELFGISTSEVLDAQKSSGGHSSTSAEMDEDTRPSDVSVNQYEARSDMQPPAQPVTTWGMTTVGSHWRPGPETTGTNWGAVHGNTSFHWDDLGQETTNLSWGTGHGTIQENRSSIHSGTSATNPAYFGNQQRYVDTRDQQRYVDPRDQQRYVDPRDQQRYVDTRDRDFHSRGRSSWNRHSSYGGGGGPPPNRVGSFRPPPKGQRVCKFYESGYCNRGASCSYWHP</sequence>
<dbReference type="PANTHER" id="PTHR46695">
    <property type="entry name" value="ZINC FINGER CCCH DOMAIN-CONTAINING PROTEIN 44-RELATED"/>
    <property type="match status" value="1"/>
</dbReference>
<dbReference type="SMR" id="A0A1U8MD54"/>
<keyword evidence="3 5" id="KW-0862">Zinc</keyword>
<dbReference type="PROSITE" id="PS01359">
    <property type="entry name" value="ZF_PHD_1"/>
    <property type="match status" value="1"/>
</dbReference>
<organism evidence="11 12">
    <name type="scientific">Gossypium hirsutum</name>
    <name type="common">Upland cotton</name>
    <name type="synonym">Gossypium mexicanum</name>
    <dbReference type="NCBI Taxonomy" id="3635"/>
    <lineage>
        <taxon>Eukaryota</taxon>
        <taxon>Viridiplantae</taxon>
        <taxon>Streptophyta</taxon>
        <taxon>Embryophyta</taxon>
        <taxon>Tracheophyta</taxon>
        <taxon>Spermatophyta</taxon>
        <taxon>Magnoliopsida</taxon>
        <taxon>eudicotyledons</taxon>
        <taxon>Gunneridae</taxon>
        <taxon>Pentapetalae</taxon>
        <taxon>rosids</taxon>
        <taxon>malvids</taxon>
        <taxon>Malvales</taxon>
        <taxon>Malvaceae</taxon>
        <taxon>Malvoideae</taxon>
        <taxon>Gossypium</taxon>
    </lineage>
</organism>
<evidence type="ECO:0000259" key="7">
    <source>
        <dbReference type="PROSITE" id="PS50016"/>
    </source>
</evidence>
<dbReference type="SMART" id="SM00249">
    <property type="entry name" value="PHD"/>
    <property type="match status" value="1"/>
</dbReference>
<dbReference type="Gene3D" id="3.30.1490.40">
    <property type="match status" value="1"/>
</dbReference>
<feature type="compositionally biased region" description="Pro residues" evidence="6">
    <location>
        <begin position="1256"/>
        <end position="1268"/>
    </location>
</feature>
<dbReference type="GO" id="GO:0008270">
    <property type="term" value="F:zinc ion binding"/>
    <property type="evidence" value="ECO:0007669"/>
    <property type="project" value="UniProtKB-KW"/>
</dbReference>
<dbReference type="InterPro" id="IPR036855">
    <property type="entry name" value="Znf_CCCH_sf"/>
</dbReference>
<dbReference type="CDD" id="cd15568">
    <property type="entry name" value="PHD5_NSD"/>
    <property type="match status" value="1"/>
</dbReference>
<dbReference type="Gene3D" id="3.90.70.200">
    <property type="entry name" value="Plus-3 domain"/>
    <property type="match status" value="1"/>
</dbReference>
<dbReference type="PROSITE" id="PS50829">
    <property type="entry name" value="GYF"/>
    <property type="match status" value="1"/>
</dbReference>
<dbReference type="CDD" id="cd00072">
    <property type="entry name" value="GYF"/>
    <property type="match status" value="1"/>
</dbReference>
<dbReference type="InterPro" id="IPR003169">
    <property type="entry name" value="GYF"/>
</dbReference>
<feature type="region of interest" description="Disordered" evidence="6">
    <location>
        <begin position="862"/>
        <end position="994"/>
    </location>
</feature>
<evidence type="ECO:0000313" key="12">
    <source>
        <dbReference type="RefSeq" id="XP_016724782.1"/>
    </source>
</evidence>
<feature type="compositionally biased region" description="Polar residues" evidence="6">
    <location>
        <begin position="686"/>
        <end position="720"/>
    </location>
</feature>
<feature type="domain" description="PHD-type" evidence="7">
    <location>
        <begin position="111"/>
        <end position="177"/>
    </location>
</feature>
<feature type="compositionally biased region" description="Basic and acidic residues" evidence="6">
    <location>
        <begin position="872"/>
        <end position="884"/>
    </location>
</feature>
<reference evidence="11" key="1">
    <citation type="journal article" date="2020" name="Nat. Genet.">
        <title>Genomic diversifications of five Gossypium allopolyploid species and their impact on cotton improvement.</title>
        <authorList>
            <person name="Chen Z.J."/>
            <person name="Sreedasyam A."/>
            <person name="Ando A."/>
            <person name="Song Q."/>
            <person name="De Santiago L.M."/>
            <person name="Hulse-Kemp A.M."/>
            <person name="Ding M."/>
            <person name="Ye W."/>
            <person name="Kirkbride R.C."/>
            <person name="Jenkins J."/>
            <person name="Plott C."/>
            <person name="Lovell J."/>
            <person name="Lin Y.M."/>
            <person name="Vaughn R."/>
            <person name="Liu B."/>
            <person name="Simpson S."/>
            <person name="Scheffler B.E."/>
            <person name="Wen L."/>
            <person name="Saski C.A."/>
            <person name="Grover C.E."/>
            <person name="Hu G."/>
            <person name="Conover J.L."/>
            <person name="Carlson J.W."/>
            <person name="Shu S."/>
            <person name="Boston L.B."/>
            <person name="Williams M."/>
            <person name="Peterson D.G."/>
            <person name="McGee K."/>
            <person name="Jones D.C."/>
            <person name="Wendel J.F."/>
            <person name="Stelly D.M."/>
            <person name="Grimwood J."/>
            <person name="Schmutz J."/>
        </authorList>
    </citation>
    <scope>NUCLEOTIDE SEQUENCE [LARGE SCALE GENOMIC DNA]</scope>
    <source>
        <strain evidence="11">cv. TM-1</strain>
    </source>
</reference>
<dbReference type="InterPro" id="IPR036128">
    <property type="entry name" value="Plus3-like_sf"/>
</dbReference>
<feature type="region of interest" description="Disordered" evidence="6">
    <location>
        <begin position="1083"/>
        <end position="1107"/>
    </location>
</feature>
<feature type="compositionally biased region" description="Polar residues" evidence="6">
    <location>
        <begin position="753"/>
        <end position="765"/>
    </location>
</feature>
<evidence type="ECO:0000256" key="5">
    <source>
        <dbReference type="PROSITE-ProRule" id="PRU00723"/>
    </source>
</evidence>
<dbReference type="RefSeq" id="XP_016724782.1">
    <property type="nucleotide sequence ID" value="XM_016869293.2"/>
</dbReference>
<dbReference type="SMART" id="SM00719">
    <property type="entry name" value="Plus3"/>
    <property type="match status" value="1"/>
</dbReference>
<feature type="region of interest" description="Disordered" evidence="6">
    <location>
        <begin position="646"/>
        <end position="782"/>
    </location>
</feature>
<dbReference type="SUPFAM" id="SSF57903">
    <property type="entry name" value="FYVE/PHD zinc finger"/>
    <property type="match status" value="1"/>
</dbReference>
<dbReference type="PROSITE" id="PS51360">
    <property type="entry name" value="PLUS3"/>
    <property type="match status" value="1"/>
</dbReference>
<evidence type="ECO:0000313" key="11">
    <source>
        <dbReference type="Proteomes" id="UP000818029"/>
    </source>
</evidence>
<dbReference type="OrthoDB" id="6415790at2759"/>
<evidence type="ECO:0000259" key="8">
    <source>
        <dbReference type="PROSITE" id="PS50103"/>
    </source>
</evidence>
<dbReference type="PROSITE" id="PS50103">
    <property type="entry name" value="ZF_C3H1"/>
    <property type="match status" value="1"/>
</dbReference>
<feature type="region of interest" description="Disordered" evidence="6">
    <location>
        <begin position="1032"/>
        <end position="1057"/>
    </location>
</feature>
<evidence type="ECO:0000259" key="10">
    <source>
        <dbReference type="PROSITE" id="PS51360"/>
    </source>
</evidence>
<dbReference type="InterPro" id="IPR035445">
    <property type="entry name" value="GYF-like_dom_sf"/>
</dbReference>
<dbReference type="SUPFAM" id="SSF55277">
    <property type="entry name" value="GYF domain"/>
    <property type="match status" value="1"/>
</dbReference>
<dbReference type="InterPro" id="IPR058668">
    <property type="entry name" value="NERD_dom"/>
</dbReference>
<dbReference type="GeneID" id="107936544"/>
<dbReference type="InterPro" id="IPR019787">
    <property type="entry name" value="Znf_PHD-finger"/>
</dbReference>